<evidence type="ECO:0000259" key="10">
    <source>
        <dbReference type="Pfam" id="PF01336"/>
    </source>
</evidence>
<evidence type="ECO:0000256" key="5">
    <source>
        <dbReference type="ARBA" id="ARBA00022771"/>
    </source>
</evidence>
<dbReference type="InterPro" id="IPR031657">
    <property type="entry name" value="REPA_OB_2"/>
</dbReference>
<keyword evidence="4 9" id="KW-0479">Metal-binding</keyword>
<evidence type="ECO:0000256" key="6">
    <source>
        <dbReference type="ARBA" id="ARBA00022833"/>
    </source>
</evidence>
<comment type="subunit">
    <text evidence="9">Component of the heterotrimeric canonical replication protein A complex (RPA).</text>
</comment>
<sequence length="610" mass="67947">FQDVMRGIKLVKPVVQILRSRLISGGGEQPERYRLWISDGKYSESLAMFTTHLCKRHSKNDLAEFTVVRMDRYTTSVVDGGNGKGVRKAIIIFEFRVLKPGAAVEGKIGNPQLLKDVRTDGGSAVASSSAVTFRTESARSVSNVAAHQNHSMGGLHSRVSFGGDRMSLKNTSPYPISSLSPYQNKWVVRARVMSKSSVRTWSNAKGEGRLFWMDVMDESGGIRVTAFNEQCDRYYDMIEVDKVYYISKCNVKQANKQYSSFKNDYEVTMTNDTIIQECKDAGSFKPSLQYNFVPIYQIGTMEANAIIDVIGVCKEAGDVIQFTARSTGRELKKREVILVDKSNVAVPLILWGVDAQNFNASSNPVLVIKGVRVYEFGGSKKLGLIASSVMNIDPDIEEAHRMRGWYLSGGCDIVIDSVSTRTAIGAGFSAEWLTFHDAKEMKLGTGDKADFFHVRAVVRNIKSANAVYKACPQPNCNKKVIDQGNGQYRCEKCNASFPDFKYRLLVNMLVCDWTSNRWVTVFTDLAEQMLGTSSQDIGNALESNAREAERIFSAIHFKSYVFKLRTKVDNYAGAPRSKTIAVAAVDKLNHKEYNAYLIQNIQKLTGVGKQ</sequence>
<evidence type="ECO:0000313" key="15">
    <source>
        <dbReference type="Proteomes" id="UP000069940"/>
    </source>
</evidence>
<keyword evidence="15" id="KW-1185">Reference proteome</keyword>
<comment type="similarity">
    <text evidence="2 9">Belongs to the replication factor A protein 1 family.</text>
</comment>
<dbReference type="Pfam" id="PF16900">
    <property type="entry name" value="REPA_OB_2"/>
    <property type="match status" value="1"/>
</dbReference>
<protein>
    <recommendedName>
        <fullName evidence="9">Replication protein A subunit</fullName>
    </recommendedName>
</protein>
<feature type="domain" description="Replication factor A C-terminal" evidence="12">
    <location>
        <begin position="451"/>
        <end position="597"/>
    </location>
</feature>
<evidence type="ECO:0000259" key="12">
    <source>
        <dbReference type="Pfam" id="PF08646"/>
    </source>
</evidence>
<reference evidence="15" key="1">
    <citation type="journal article" date="2015" name="Proc. Natl. Acad. Sci. U.S.A.">
        <title>Genome sequence of the Asian Tiger mosquito, Aedes albopictus, reveals insights into its biology, genetics, and evolution.</title>
        <authorList>
            <person name="Chen X.G."/>
            <person name="Jiang X."/>
            <person name="Gu J."/>
            <person name="Xu M."/>
            <person name="Wu Y."/>
            <person name="Deng Y."/>
            <person name="Zhang C."/>
            <person name="Bonizzoni M."/>
            <person name="Dermauw W."/>
            <person name="Vontas J."/>
            <person name="Armbruster P."/>
            <person name="Huang X."/>
            <person name="Yang Y."/>
            <person name="Zhang H."/>
            <person name="He W."/>
            <person name="Peng H."/>
            <person name="Liu Y."/>
            <person name="Wu K."/>
            <person name="Chen J."/>
            <person name="Lirakis M."/>
            <person name="Topalis P."/>
            <person name="Van Leeuwen T."/>
            <person name="Hall A.B."/>
            <person name="Jiang X."/>
            <person name="Thorpe C."/>
            <person name="Mueller R.L."/>
            <person name="Sun C."/>
            <person name="Waterhouse R.M."/>
            <person name="Yan G."/>
            <person name="Tu Z.J."/>
            <person name="Fang X."/>
            <person name="James A.A."/>
        </authorList>
    </citation>
    <scope>NUCLEOTIDE SEQUENCE [LARGE SCALE GENOMIC DNA]</scope>
    <source>
        <strain evidence="15">Foshan</strain>
    </source>
</reference>
<evidence type="ECO:0000256" key="7">
    <source>
        <dbReference type="ARBA" id="ARBA00023125"/>
    </source>
</evidence>
<organism evidence="14 15">
    <name type="scientific">Aedes albopictus</name>
    <name type="common">Asian tiger mosquito</name>
    <name type="synonym">Stegomyia albopicta</name>
    <dbReference type="NCBI Taxonomy" id="7160"/>
    <lineage>
        <taxon>Eukaryota</taxon>
        <taxon>Metazoa</taxon>
        <taxon>Ecdysozoa</taxon>
        <taxon>Arthropoda</taxon>
        <taxon>Hexapoda</taxon>
        <taxon>Insecta</taxon>
        <taxon>Pterygota</taxon>
        <taxon>Neoptera</taxon>
        <taxon>Endopterygota</taxon>
        <taxon>Diptera</taxon>
        <taxon>Nematocera</taxon>
        <taxon>Culicoidea</taxon>
        <taxon>Culicidae</taxon>
        <taxon>Culicinae</taxon>
        <taxon>Aedini</taxon>
        <taxon>Aedes</taxon>
        <taxon>Stegomyia</taxon>
    </lineage>
</organism>
<feature type="domain" description="OB" evidence="10">
    <location>
        <begin position="186"/>
        <end position="269"/>
    </location>
</feature>
<keyword evidence="8 9" id="KW-0539">Nucleus</keyword>
<dbReference type="InterPro" id="IPR004365">
    <property type="entry name" value="NA-bd_OB_tRNA"/>
</dbReference>
<dbReference type="RefSeq" id="XP_062715030.1">
    <property type="nucleotide sequence ID" value="XM_062859046.1"/>
</dbReference>
<dbReference type="InterPro" id="IPR013955">
    <property type="entry name" value="Rep_factor-A_C"/>
</dbReference>
<evidence type="ECO:0000256" key="4">
    <source>
        <dbReference type="ARBA" id="ARBA00022723"/>
    </source>
</evidence>
<feature type="domain" description="Replication protein A OB" evidence="13">
    <location>
        <begin position="295"/>
        <end position="393"/>
    </location>
</feature>
<dbReference type="InterPro" id="IPR047192">
    <property type="entry name" value="Euk_RPA1_DBD_C"/>
</dbReference>
<evidence type="ECO:0000256" key="9">
    <source>
        <dbReference type="RuleBase" id="RU364130"/>
    </source>
</evidence>
<comment type="function">
    <text evidence="9">As part of the heterotrimeric replication protein A complex (RPA/RP-A), binds and stabilizes single-stranded DNA intermediates, that form during DNA replication or upon DNA stress. It prevents their reannealing and in parallel, recruits and activates different proteins and complexes involved in DNA metabolism. Thereby, it plays an essential role both in DNA replication and the cellular response to DNA damage.</text>
</comment>
<dbReference type="GeneID" id="109425267"/>
<dbReference type="Proteomes" id="UP000069940">
    <property type="component" value="Unassembled WGS sequence"/>
</dbReference>
<dbReference type="Pfam" id="PF01336">
    <property type="entry name" value="tRNA_anti-codon"/>
    <property type="match status" value="1"/>
</dbReference>
<evidence type="ECO:0000313" key="14">
    <source>
        <dbReference type="EnsemblMetazoa" id="AALFPA23_005484.P7005"/>
    </source>
</evidence>
<dbReference type="PANTHER" id="PTHR47165:SF4">
    <property type="entry name" value="OS03G0429900 PROTEIN"/>
    <property type="match status" value="1"/>
</dbReference>
<dbReference type="Gene3D" id="2.40.50.140">
    <property type="entry name" value="Nucleic acid-binding proteins"/>
    <property type="match status" value="4"/>
</dbReference>
<reference evidence="14" key="2">
    <citation type="submission" date="2025-05" db="UniProtKB">
        <authorList>
            <consortium name="EnsemblMetazoa"/>
        </authorList>
    </citation>
    <scope>IDENTIFICATION</scope>
    <source>
        <strain evidence="14">Foshan</strain>
    </source>
</reference>
<keyword evidence="3 9" id="KW-0235">DNA replication</keyword>
<dbReference type="SUPFAM" id="SSF50249">
    <property type="entry name" value="Nucleic acid-binding proteins"/>
    <property type="match status" value="4"/>
</dbReference>
<evidence type="ECO:0000259" key="11">
    <source>
        <dbReference type="Pfam" id="PF04057"/>
    </source>
</evidence>
<dbReference type="Pfam" id="PF04057">
    <property type="entry name" value="Rep-A_N"/>
    <property type="match status" value="1"/>
</dbReference>
<keyword evidence="5 9" id="KW-0863">Zinc-finger</keyword>
<dbReference type="NCBIfam" id="TIGR00617">
    <property type="entry name" value="rpa1"/>
    <property type="match status" value="1"/>
</dbReference>
<keyword evidence="7 9" id="KW-0238">DNA-binding</keyword>
<dbReference type="CDD" id="cd04474">
    <property type="entry name" value="RPA1_DBD_A"/>
    <property type="match status" value="1"/>
</dbReference>
<dbReference type="CDD" id="cd04476">
    <property type="entry name" value="RPA1_DBD_C"/>
    <property type="match status" value="1"/>
</dbReference>
<evidence type="ECO:0000256" key="8">
    <source>
        <dbReference type="ARBA" id="ARBA00023242"/>
    </source>
</evidence>
<dbReference type="InterPro" id="IPR007199">
    <property type="entry name" value="Rep_factor-A_N"/>
</dbReference>
<proteinExistence type="inferred from homology"/>
<dbReference type="CDD" id="cd04475">
    <property type="entry name" value="RPA1_DBD_B"/>
    <property type="match status" value="1"/>
</dbReference>
<dbReference type="Pfam" id="PF08646">
    <property type="entry name" value="Rep_fac-A_C"/>
    <property type="match status" value="1"/>
</dbReference>
<dbReference type="InterPro" id="IPR012340">
    <property type="entry name" value="NA-bd_OB-fold"/>
</dbReference>
<evidence type="ECO:0000256" key="1">
    <source>
        <dbReference type="ARBA" id="ARBA00004123"/>
    </source>
</evidence>
<dbReference type="PANTHER" id="PTHR47165">
    <property type="entry name" value="OS03G0429900 PROTEIN"/>
    <property type="match status" value="1"/>
</dbReference>
<evidence type="ECO:0000256" key="3">
    <source>
        <dbReference type="ARBA" id="ARBA00022705"/>
    </source>
</evidence>
<evidence type="ECO:0000259" key="13">
    <source>
        <dbReference type="Pfam" id="PF16900"/>
    </source>
</evidence>
<comment type="subcellular location">
    <subcellularLocation>
        <location evidence="1 9">Nucleus</location>
    </subcellularLocation>
</comment>
<dbReference type="InterPro" id="IPR004591">
    <property type="entry name" value="Rfa1"/>
</dbReference>
<dbReference type="EnsemblMetazoa" id="AALFPA23_005484.R7005">
    <property type="protein sequence ID" value="AALFPA23_005484.P7005"/>
    <property type="gene ID" value="AALFPA23_005484"/>
</dbReference>
<name>A0ABM1Y3Z3_AEDAL</name>
<feature type="domain" description="Replication factor-A protein 1 N-terminal" evidence="11">
    <location>
        <begin position="11"/>
        <end position="99"/>
    </location>
</feature>
<keyword evidence="6 9" id="KW-0862">Zinc</keyword>
<evidence type="ECO:0000256" key="2">
    <source>
        <dbReference type="ARBA" id="ARBA00005690"/>
    </source>
</evidence>
<accession>A0ABM1Y3Z3</accession>